<keyword evidence="7" id="KW-1185">Reference proteome</keyword>
<dbReference type="Gene3D" id="3.40.50.300">
    <property type="entry name" value="P-loop containing nucleotide triphosphate hydrolases"/>
    <property type="match status" value="1"/>
</dbReference>
<evidence type="ECO:0000259" key="5">
    <source>
        <dbReference type="PROSITE" id="PS50128"/>
    </source>
</evidence>
<dbReference type="GO" id="GO:0005524">
    <property type="term" value="F:ATP binding"/>
    <property type="evidence" value="ECO:0007669"/>
    <property type="project" value="UniProtKB-KW"/>
</dbReference>
<accession>A0A0S4ITK9</accession>
<gene>
    <name evidence="6" type="ORF">BSAL_65410</name>
</gene>
<dbReference type="SUPFAM" id="SSF52540">
    <property type="entry name" value="P-loop containing nucleoside triphosphate hydrolases"/>
    <property type="match status" value="1"/>
</dbReference>
<dbReference type="GO" id="GO:0004386">
    <property type="term" value="F:helicase activity"/>
    <property type="evidence" value="ECO:0007669"/>
    <property type="project" value="UniProtKB-KW"/>
</dbReference>
<dbReference type="GO" id="GO:0006396">
    <property type="term" value="P:RNA processing"/>
    <property type="evidence" value="ECO:0007669"/>
    <property type="project" value="InterPro"/>
</dbReference>
<dbReference type="EMBL" id="CYKH01000397">
    <property type="protein sequence ID" value="CUF74613.1"/>
    <property type="molecule type" value="Genomic_DNA"/>
</dbReference>
<evidence type="ECO:0000313" key="7">
    <source>
        <dbReference type="Proteomes" id="UP000051952"/>
    </source>
</evidence>
<dbReference type="SUPFAM" id="SSF109905">
    <property type="entry name" value="Surp module (SWAP domain)"/>
    <property type="match status" value="1"/>
</dbReference>
<protein>
    <recommendedName>
        <fullName evidence="5">SURP motif domain-containing protein</fullName>
    </recommendedName>
</protein>
<dbReference type="AlphaFoldDB" id="A0A0S4ITK9"/>
<keyword evidence="4" id="KW-0067">ATP-binding</keyword>
<dbReference type="Proteomes" id="UP000051952">
    <property type="component" value="Unassembled WGS sequence"/>
</dbReference>
<dbReference type="OMA" id="DCAERED"/>
<reference evidence="7" key="1">
    <citation type="submission" date="2015-09" db="EMBL/GenBank/DDBJ databases">
        <authorList>
            <consortium name="Pathogen Informatics"/>
        </authorList>
    </citation>
    <scope>NUCLEOTIDE SEQUENCE [LARGE SCALE GENOMIC DNA]</scope>
    <source>
        <strain evidence="7">Lake Konstanz</strain>
    </source>
</reference>
<dbReference type="VEuPathDB" id="TriTrypDB:BSAL_65410"/>
<evidence type="ECO:0000256" key="3">
    <source>
        <dbReference type="ARBA" id="ARBA00022806"/>
    </source>
</evidence>
<keyword evidence="2" id="KW-0378">Hydrolase</keyword>
<dbReference type="InterPro" id="IPR035967">
    <property type="entry name" value="SWAP/Surp_sf"/>
</dbReference>
<dbReference type="InterPro" id="IPR000061">
    <property type="entry name" value="Surp"/>
</dbReference>
<evidence type="ECO:0000256" key="4">
    <source>
        <dbReference type="ARBA" id="ARBA00022840"/>
    </source>
</evidence>
<dbReference type="GO" id="GO:0016787">
    <property type="term" value="F:hydrolase activity"/>
    <property type="evidence" value="ECO:0007669"/>
    <property type="project" value="UniProtKB-KW"/>
</dbReference>
<feature type="domain" description="SURP motif" evidence="5">
    <location>
        <begin position="1153"/>
        <end position="1192"/>
    </location>
</feature>
<dbReference type="GO" id="GO:0003723">
    <property type="term" value="F:RNA binding"/>
    <property type="evidence" value="ECO:0007669"/>
    <property type="project" value="InterPro"/>
</dbReference>
<evidence type="ECO:0000256" key="1">
    <source>
        <dbReference type="ARBA" id="ARBA00022741"/>
    </source>
</evidence>
<dbReference type="InterPro" id="IPR027417">
    <property type="entry name" value="P-loop_NTPase"/>
</dbReference>
<sequence length="1260" mass="137057">MNTEAALGFYGSTPSTLASAPNEGTYNASKWFAAQHQAKLPSAGCKLSTVVTDSDVSRWEASLDTEAANLLAHNEDVAAHVIPDLANAVVSQETAADVSRLCIIPPFVPSSVAARSNAKQLAHRSKWLPYRQKVPVYQQRSAIVASVRDARVVTVVGGPHSGKSTQVPQLLAETDMFKRKRIVVATATPMSAVLLAKRLREEKGDSAPSIAHCVALSTSDCTQASLIVVCTYDVLFRSLLADARMQDVGCIVLDDLHVHHTLYMDLCLTALRDLLSHATANKDIRLVINCRDDVVESSLLQFLQPLVSAGQKFDRHVVPDSMTNSSAVMYLDDAAQWLQKSDAAKGNASLVRDPAAELGDVANNVQVLARVLDSDTAGDIIKTNVKGLENYWLPLLREIAFTYDVAESKNNAEATTKAKNAVKKKNAGDIIKTNAKGLENYWLPLLREIAFTYDVAESKNNAEATTKAKNAVMIVLPSSEMCSVVEEDLRKHHNTTVESSPPFHVVTFVTQLTPAAMEAAASQVSAALLNSSQRVVLLTTPQEIVNTTLIPFKNIGCLIDTCRQDRIAYDSSVEADRWTIGETISKAALRDHRLLLHSNPTHTMSIQLLSRQALHSQRTKQTNPHPLATATLDALLAAITFVYLRTKHQQQSGSGLGPRLVKHFLSTCWDANPNQLRGDAWQKNTQQAESWLQHLGALDAKFALTGLGVGSLVIGLPWQVSRLLLFGSLFAPTAVIHIALLGATWLAGDIFDSKDESSAQDAKKFFLSSNSGESIGVPINAFSMWRTVVKTPAEEDEFLATAHLSKSRLLEVQALHLELLNRLRQSGLSTMDAPTIEMVDKVLTLQSDSAAAPHDAALRFCATGAVHPNVAFHSKSGALGVARLMDTAVPSLLPTVVVPPRSGLVTAAPVQIAVTKIVAPTGSHMELTTCGSMSLPAAVVCCGVGVRQPLTPPTRTRGWMSALTNTWRQTNAARHLPPPPQISARTVPLKFHNPTRVAPVALELDGAINVLTSATTAALLSKIRDFSKRKLATMISLKESKAVAEATSSRNTLEEILQWLDQRQATQEDFLRDRREHMGVEQNAGDLPLPYLTFAEAYERPVAIRVVAAQAFTASSAASTGAAGPAAVTGEVAVATALTFTGAIPPDQATQALIRRTAETIGKNPNRDGEANFMQRDNFAFLRQDHQYHEYYLHILKKEAPHLDWLGDDLVELENWLQDLERQIEKDAESTWASNRTLETCLCPTSHSLRRMSDQLLSEW</sequence>
<evidence type="ECO:0000313" key="6">
    <source>
        <dbReference type="EMBL" id="CUF74613.1"/>
    </source>
</evidence>
<dbReference type="Gene3D" id="1.10.10.790">
    <property type="entry name" value="Surp module"/>
    <property type="match status" value="1"/>
</dbReference>
<proteinExistence type="predicted"/>
<name>A0A0S4ITK9_BODSA</name>
<organism evidence="6 7">
    <name type="scientific">Bodo saltans</name>
    <name type="common">Flagellated protozoan</name>
    <dbReference type="NCBI Taxonomy" id="75058"/>
    <lineage>
        <taxon>Eukaryota</taxon>
        <taxon>Discoba</taxon>
        <taxon>Euglenozoa</taxon>
        <taxon>Kinetoplastea</taxon>
        <taxon>Metakinetoplastina</taxon>
        <taxon>Eubodonida</taxon>
        <taxon>Bodonidae</taxon>
        <taxon>Bodo</taxon>
    </lineage>
</organism>
<dbReference type="PANTHER" id="PTHR18934:SF99">
    <property type="entry name" value="ATP-DEPENDENT RNA HELICASE DHX37-RELATED"/>
    <property type="match status" value="1"/>
</dbReference>
<keyword evidence="1" id="KW-0547">Nucleotide-binding</keyword>
<dbReference type="PANTHER" id="PTHR18934">
    <property type="entry name" value="ATP-DEPENDENT RNA HELICASE"/>
    <property type="match status" value="1"/>
</dbReference>
<evidence type="ECO:0000256" key="2">
    <source>
        <dbReference type="ARBA" id="ARBA00022801"/>
    </source>
</evidence>
<dbReference type="OrthoDB" id="447637at2759"/>
<keyword evidence="3" id="KW-0347">Helicase</keyword>
<dbReference type="PROSITE" id="PS50128">
    <property type="entry name" value="SURP"/>
    <property type="match status" value="1"/>
</dbReference>